<gene>
    <name evidence="1" type="ORF">LPA65_11370</name>
</gene>
<evidence type="ECO:0000313" key="2">
    <source>
        <dbReference type="Proteomes" id="UP000281644"/>
    </source>
</evidence>
<proteinExistence type="predicted"/>
<dbReference type="Proteomes" id="UP000281644">
    <property type="component" value="Chromosome"/>
</dbReference>
<protein>
    <submittedName>
        <fullName evidence="1">Uncharacterized protein</fullName>
    </submittedName>
</protein>
<accession>A0AAN1UIX0</accession>
<evidence type="ECO:0000313" key="1">
    <source>
        <dbReference type="EMBL" id="AYJ36300.1"/>
    </source>
</evidence>
<reference evidence="1 2" key="1">
    <citation type="submission" date="2018-10" db="EMBL/GenBank/DDBJ databases">
        <title>Genome sequencing of Lactobacillus species.</title>
        <authorList>
            <person name="Baek C."/>
            <person name="Yi H."/>
        </authorList>
    </citation>
    <scope>NUCLEOTIDE SEQUENCE [LARGE SCALE GENOMIC DNA]</scope>
    <source>
        <strain evidence="1 2">DSM 16365</strain>
    </source>
</reference>
<name>A0AAN1UIX0_9LACO</name>
<sequence length="108" mass="12389">MIVLFRPPGLGDNCWNVSRHRFELTHNPRHLKYESYSKPEENHFRLRIIWLLSIVTQPLQSLECEGPRVEAEHCYANGLMRSWHSSVGVASTGFSGTEHVSVSRSNGR</sequence>
<dbReference type="AlphaFoldDB" id="A0AAN1UIX0"/>
<dbReference type="EMBL" id="CP032751">
    <property type="protein sequence ID" value="AYJ36300.1"/>
    <property type="molecule type" value="Genomic_DNA"/>
</dbReference>
<dbReference type="KEGG" id="larg:LPA65_11370"/>
<organism evidence="1 2">
    <name type="scientific">Lactiplantibacillus argentoratensis</name>
    <dbReference type="NCBI Taxonomy" id="271881"/>
    <lineage>
        <taxon>Bacteria</taxon>
        <taxon>Bacillati</taxon>
        <taxon>Bacillota</taxon>
        <taxon>Bacilli</taxon>
        <taxon>Lactobacillales</taxon>
        <taxon>Lactobacillaceae</taxon>
        <taxon>Lactiplantibacillus</taxon>
    </lineage>
</organism>